<reference evidence="2 3" key="1">
    <citation type="journal article" date="2015" name="Genome Announc.">
        <title>Virulence Factor Genes Detected in the Complete Genome Sequence of Corynebacterium uterequi DSM 45634, Isolated from the Uterus of a Maiden Mare.</title>
        <authorList>
            <person name="Ruckert C."/>
            <person name="Kriete M."/>
            <person name="Jaenicke S."/>
            <person name="Winkler A."/>
            <person name="Tauch A."/>
        </authorList>
    </citation>
    <scope>NUCLEOTIDE SEQUENCE [LARGE SCALE GENOMIC DNA]</scope>
    <source>
        <strain evidence="2 3">DSM 45634</strain>
    </source>
</reference>
<dbReference type="InterPro" id="IPR013216">
    <property type="entry name" value="Methyltransf_11"/>
</dbReference>
<keyword evidence="2" id="KW-0489">Methyltransferase</keyword>
<dbReference type="STRING" id="1072256.CUTER_00650"/>
<organism evidence="2 3">
    <name type="scientific">Corynebacterium uterequi</name>
    <dbReference type="NCBI Taxonomy" id="1072256"/>
    <lineage>
        <taxon>Bacteria</taxon>
        <taxon>Bacillati</taxon>
        <taxon>Actinomycetota</taxon>
        <taxon>Actinomycetes</taxon>
        <taxon>Mycobacteriales</taxon>
        <taxon>Corynebacteriaceae</taxon>
        <taxon>Corynebacterium</taxon>
    </lineage>
</organism>
<dbReference type="GO" id="GO:0032259">
    <property type="term" value="P:methylation"/>
    <property type="evidence" value="ECO:0007669"/>
    <property type="project" value="UniProtKB-KW"/>
</dbReference>
<dbReference type="AlphaFoldDB" id="A0A0G3HA25"/>
<evidence type="ECO:0000259" key="1">
    <source>
        <dbReference type="Pfam" id="PF08241"/>
    </source>
</evidence>
<dbReference type="Pfam" id="PF08241">
    <property type="entry name" value="Methyltransf_11"/>
    <property type="match status" value="1"/>
</dbReference>
<keyword evidence="2" id="KW-0808">Transferase</keyword>
<gene>
    <name evidence="2" type="ORF">CUTER_00650</name>
</gene>
<accession>A0A0G3HA25</accession>
<dbReference type="GO" id="GO:0008757">
    <property type="term" value="F:S-adenosylmethionine-dependent methyltransferase activity"/>
    <property type="evidence" value="ECO:0007669"/>
    <property type="project" value="InterPro"/>
</dbReference>
<reference evidence="3" key="2">
    <citation type="submission" date="2015-05" db="EMBL/GenBank/DDBJ databases">
        <title>Complete genome sequence of Corynebacterium uterequi DSM 45634, isolated from the uterus of a maiden mare.</title>
        <authorList>
            <person name="Ruckert C."/>
            <person name="Albersmeier A."/>
            <person name="Winkler A."/>
            <person name="Tauch A."/>
        </authorList>
    </citation>
    <scope>NUCLEOTIDE SEQUENCE [LARGE SCALE GENOMIC DNA]</scope>
    <source>
        <strain evidence="3">DSM 45634</strain>
    </source>
</reference>
<dbReference type="PANTHER" id="PTHR43591">
    <property type="entry name" value="METHYLTRANSFERASE"/>
    <property type="match status" value="1"/>
</dbReference>
<name>A0A0G3HA25_9CORY</name>
<evidence type="ECO:0000313" key="2">
    <source>
        <dbReference type="EMBL" id="AKK10154.1"/>
    </source>
</evidence>
<protein>
    <submittedName>
        <fullName evidence="2">Methyltransferase family protein</fullName>
    </submittedName>
</protein>
<keyword evidence="3" id="KW-1185">Reference proteome</keyword>
<dbReference type="SUPFAM" id="SSF53335">
    <property type="entry name" value="S-adenosyl-L-methionine-dependent methyltransferases"/>
    <property type="match status" value="1"/>
</dbReference>
<sequence>MTAIQSRLDAYWSDRAASYQRYTVTNPTASQRRQIFERTLEPLLPASAQVLDVGTGTGYLAQLLADAGHRVTGIDTAAGMLDEARRVAATRPAEHQPTYLLGDATAPAFADASFDAVTSRFVLWTLPARDTAVASWARLLRPGGVVVAIDAAHFPNGITDVDDFGEAFLTAYNADTQQRLPNVFVDDPAVYVESFRAAGLTDVTVTYLDNLYALDLAEGVAPGHAPIRPFVITGTRR</sequence>
<dbReference type="Gene3D" id="3.40.50.150">
    <property type="entry name" value="Vaccinia Virus protein VP39"/>
    <property type="match status" value="1"/>
</dbReference>
<dbReference type="OrthoDB" id="5174037at2"/>
<dbReference type="InterPro" id="IPR029063">
    <property type="entry name" value="SAM-dependent_MTases_sf"/>
</dbReference>
<dbReference type="KEGG" id="cut:CUTER_00650"/>
<feature type="domain" description="Methyltransferase type 11" evidence="1">
    <location>
        <begin position="51"/>
        <end position="147"/>
    </location>
</feature>
<proteinExistence type="predicted"/>
<evidence type="ECO:0000313" key="3">
    <source>
        <dbReference type="Proteomes" id="UP000035548"/>
    </source>
</evidence>
<dbReference type="PANTHER" id="PTHR43591:SF24">
    <property type="entry name" value="2-METHOXY-6-POLYPRENYL-1,4-BENZOQUINOL METHYLASE, MITOCHONDRIAL"/>
    <property type="match status" value="1"/>
</dbReference>
<dbReference type="Proteomes" id="UP000035548">
    <property type="component" value="Chromosome"/>
</dbReference>
<dbReference type="EMBL" id="CP011546">
    <property type="protein sequence ID" value="AKK10154.1"/>
    <property type="molecule type" value="Genomic_DNA"/>
</dbReference>
<dbReference type="CDD" id="cd02440">
    <property type="entry name" value="AdoMet_MTases"/>
    <property type="match status" value="1"/>
</dbReference>